<keyword evidence="1" id="KW-0472">Membrane</keyword>
<evidence type="ECO:0000313" key="3">
    <source>
        <dbReference type="Proteomes" id="UP001162483"/>
    </source>
</evidence>
<protein>
    <submittedName>
        <fullName evidence="2">Uncharacterized protein</fullName>
    </submittedName>
</protein>
<comment type="caution">
    <text evidence="2">The sequence shown here is derived from an EMBL/GenBank/DDBJ whole genome shotgun (WGS) entry which is preliminary data.</text>
</comment>
<proteinExistence type="predicted"/>
<dbReference type="EMBL" id="CATNWA010014533">
    <property type="protein sequence ID" value="CAI9572999.1"/>
    <property type="molecule type" value="Genomic_DNA"/>
</dbReference>
<reference evidence="2" key="1">
    <citation type="submission" date="2023-05" db="EMBL/GenBank/DDBJ databases">
        <authorList>
            <person name="Stuckert A."/>
        </authorList>
    </citation>
    <scope>NUCLEOTIDE SEQUENCE</scope>
</reference>
<accession>A0ABN9DK59</accession>
<sequence>MTQSIQTSLAIHNFLQIEHVQSDSTRYVLSVDKRGALEEEEDQRRQDKTAFFYTLQRINSLGSTVSITSMLYCIYRLIVLLWV</sequence>
<keyword evidence="3" id="KW-1185">Reference proteome</keyword>
<feature type="transmembrane region" description="Helical" evidence="1">
    <location>
        <begin position="61"/>
        <end position="82"/>
    </location>
</feature>
<gene>
    <name evidence="2" type="ORF">SPARVUS_LOCUS7567178</name>
</gene>
<evidence type="ECO:0000256" key="1">
    <source>
        <dbReference type="SAM" id="Phobius"/>
    </source>
</evidence>
<keyword evidence="1" id="KW-0812">Transmembrane</keyword>
<dbReference type="Proteomes" id="UP001162483">
    <property type="component" value="Unassembled WGS sequence"/>
</dbReference>
<keyword evidence="1" id="KW-1133">Transmembrane helix</keyword>
<name>A0ABN9DK59_9NEOB</name>
<organism evidence="2 3">
    <name type="scientific">Staurois parvus</name>
    <dbReference type="NCBI Taxonomy" id="386267"/>
    <lineage>
        <taxon>Eukaryota</taxon>
        <taxon>Metazoa</taxon>
        <taxon>Chordata</taxon>
        <taxon>Craniata</taxon>
        <taxon>Vertebrata</taxon>
        <taxon>Euteleostomi</taxon>
        <taxon>Amphibia</taxon>
        <taxon>Batrachia</taxon>
        <taxon>Anura</taxon>
        <taxon>Neobatrachia</taxon>
        <taxon>Ranoidea</taxon>
        <taxon>Ranidae</taxon>
        <taxon>Staurois</taxon>
    </lineage>
</organism>
<evidence type="ECO:0000313" key="2">
    <source>
        <dbReference type="EMBL" id="CAI9572999.1"/>
    </source>
</evidence>